<dbReference type="PANTHER" id="PTHR16222:SF12">
    <property type="entry name" value="ADP-RIBOSYLGLYCOHYDROLASE-RELATED"/>
    <property type="match status" value="1"/>
</dbReference>
<dbReference type="InterPro" id="IPR036705">
    <property type="entry name" value="Ribosyl_crysJ1_sf"/>
</dbReference>
<feature type="binding site" evidence="1">
    <location>
        <position position="278"/>
    </location>
    <ligand>
        <name>Mg(2+)</name>
        <dbReference type="ChEBI" id="CHEBI:18420"/>
        <label>1</label>
    </ligand>
</feature>
<reference evidence="2 3" key="1">
    <citation type="submission" date="2019-02" db="EMBL/GenBank/DDBJ databases">
        <title>Prokaryotic population dynamics and viral predation in marine succession experiment using metagenomics: the confinement effect.</title>
        <authorList>
            <person name="Haro-Moreno J.M."/>
            <person name="Rodriguez-Valera F."/>
            <person name="Lopez-Perez M."/>
        </authorList>
    </citation>
    <scope>NUCLEOTIDE SEQUENCE [LARGE SCALE GENOMIC DNA]</scope>
    <source>
        <strain evidence="2">MED-G157</strain>
    </source>
</reference>
<evidence type="ECO:0000256" key="1">
    <source>
        <dbReference type="PIRSR" id="PIRSR605502-1"/>
    </source>
</evidence>
<organism evidence="2 3">
    <name type="scientific">OM182 bacterium</name>
    <dbReference type="NCBI Taxonomy" id="2510334"/>
    <lineage>
        <taxon>Bacteria</taxon>
        <taxon>Pseudomonadati</taxon>
        <taxon>Pseudomonadota</taxon>
        <taxon>Gammaproteobacteria</taxon>
        <taxon>OMG group</taxon>
        <taxon>OM182 clade</taxon>
    </lineage>
</organism>
<proteinExistence type="predicted"/>
<comment type="caution">
    <text evidence="2">The sequence shown here is derived from an EMBL/GenBank/DDBJ whole genome shotgun (WGS) entry which is preliminary data.</text>
</comment>
<feature type="binding site" evidence="1">
    <location>
        <position position="55"/>
    </location>
    <ligand>
        <name>Mg(2+)</name>
        <dbReference type="ChEBI" id="CHEBI:18420"/>
        <label>1</label>
    </ligand>
</feature>
<accession>A0A520RYI5</accession>
<dbReference type="Pfam" id="PF03747">
    <property type="entry name" value="ADP_ribosyl_GH"/>
    <property type="match status" value="1"/>
</dbReference>
<dbReference type="Proteomes" id="UP000316199">
    <property type="component" value="Unassembled WGS sequence"/>
</dbReference>
<dbReference type="InterPro" id="IPR050792">
    <property type="entry name" value="ADP-ribosylglycohydrolase"/>
</dbReference>
<name>A0A520RYI5_9GAMM</name>
<feature type="binding site" evidence="1">
    <location>
        <position position="275"/>
    </location>
    <ligand>
        <name>Mg(2+)</name>
        <dbReference type="ChEBI" id="CHEBI:18420"/>
        <label>1</label>
    </ligand>
</feature>
<dbReference type="PANTHER" id="PTHR16222">
    <property type="entry name" value="ADP-RIBOSYLGLYCOHYDROLASE"/>
    <property type="match status" value="1"/>
</dbReference>
<dbReference type="EMBL" id="SHAG01000039">
    <property type="protein sequence ID" value="RZO75312.1"/>
    <property type="molecule type" value="Genomic_DNA"/>
</dbReference>
<keyword evidence="1" id="KW-0460">Magnesium</keyword>
<comment type="cofactor">
    <cofactor evidence="1">
        <name>Mg(2+)</name>
        <dbReference type="ChEBI" id="CHEBI:18420"/>
    </cofactor>
    <text evidence="1">Binds 2 magnesium ions per subunit.</text>
</comment>
<sequence>MEDLDRSSLFYEKTLGSLMGGLIGDAMGTPTEAMHYTDIEKKHGWIDDFDCDGTDDTVMKILVAEALIRTNGEATYDDWAKVWIDHWDDFFGTKISKFFPSVLHTAAKLRWARNPRMAALGNMASSSSAMCISPVGIVNACNPSQAAAQAYNLASLIHTHDVSFCQDGTAAMAAAVAEAYNPDASVQSIVDCAREAVVPLSGSEMLDLINEVIDLALTSKSYKGFRAAVYEREKRFFRVPFCDARETVPIALALFMLAEGNLEDVVTFGANFGRDTDTIATMGGAIAGAFKGVASIRTDWVQKARKLSDVDQDDLAVRLIRTAKTKFENQKCARKLFEKLV</sequence>
<dbReference type="GO" id="GO:0016787">
    <property type="term" value="F:hydrolase activity"/>
    <property type="evidence" value="ECO:0007669"/>
    <property type="project" value="UniProtKB-KW"/>
</dbReference>
<keyword evidence="1" id="KW-0479">Metal-binding</keyword>
<dbReference type="InterPro" id="IPR005502">
    <property type="entry name" value="Ribosyl_crysJ1"/>
</dbReference>
<feature type="binding site" evidence="1">
    <location>
        <position position="54"/>
    </location>
    <ligand>
        <name>Mg(2+)</name>
        <dbReference type="ChEBI" id="CHEBI:18420"/>
        <label>1</label>
    </ligand>
</feature>
<dbReference type="SUPFAM" id="SSF101478">
    <property type="entry name" value="ADP-ribosylglycohydrolase"/>
    <property type="match status" value="1"/>
</dbReference>
<dbReference type="GO" id="GO:0046872">
    <property type="term" value="F:metal ion binding"/>
    <property type="evidence" value="ECO:0007669"/>
    <property type="project" value="UniProtKB-KW"/>
</dbReference>
<protein>
    <submittedName>
        <fullName evidence="2">ADP-ribosylglycohydrolase family protein</fullName>
    </submittedName>
</protein>
<dbReference type="Gene3D" id="1.10.4080.10">
    <property type="entry name" value="ADP-ribosylation/Crystallin J1"/>
    <property type="match status" value="1"/>
</dbReference>
<evidence type="ECO:0000313" key="3">
    <source>
        <dbReference type="Proteomes" id="UP000316199"/>
    </source>
</evidence>
<feature type="binding site" evidence="1">
    <location>
        <position position="56"/>
    </location>
    <ligand>
        <name>Mg(2+)</name>
        <dbReference type="ChEBI" id="CHEBI:18420"/>
        <label>1</label>
    </ligand>
</feature>
<feature type="binding site" evidence="1">
    <location>
        <position position="277"/>
    </location>
    <ligand>
        <name>Mg(2+)</name>
        <dbReference type="ChEBI" id="CHEBI:18420"/>
        <label>1</label>
    </ligand>
</feature>
<keyword evidence="2" id="KW-0378">Hydrolase</keyword>
<evidence type="ECO:0000313" key="2">
    <source>
        <dbReference type="EMBL" id="RZO75312.1"/>
    </source>
</evidence>
<gene>
    <name evidence="2" type="ORF">EVA68_07305</name>
</gene>
<dbReference type="AlphaFoldDB" id="A0A520RYI5"/>